<dbReference type="InterPro" id="IPR011053">
    <property type="entry name" value="Single_hybrid_motif"/>
</dbReference>
<proteinExistence type="predicted"/>
<feature type="domain" description="Lipoyl-binding" evidence="4">
    <location>
        <begin position="1"/>
        <end position="75"/>
    </location>
</feature>
<evidence type="ECO:0000313" key="6">
    <source>
        <dbReference type="Proteomes" id="UP000193090"/>
    </source>
</evidence>
<evidence type="ECO:0000259" key="4">
    <source>
        <dbReference type="PROSITE" id="PS50968"/>
    </source>
</evidence>
<dbReference type="GO" id="GO:0005737">
    <property type="term" value="C:cytoplasm"/>
    <property type="evidence" value="ECO:0007669"/>
    <property type="project" value="TreeGrafter"/>
</dbReference>
<name>A0A1X2EHC0_9MYCO</name>
<accession>A0A1X2EHC0</accession>
<dbReference type="Pfam" id="PF00364">
    <property type="entry name" value="Biotin_lipoyl"/>
    <property type="match status" value="1"/>
</dbReference>
<dbReference type="PANTHER" id="PTHR43178:SF5">
    <property type="entry name" value="LIPOAMIDE ACYLTRANSFERASE COMPONENT OF BRANCHED-CHAIN ALPHA-KETO ACID DEHYDROGENASE COMPLEX, MITOCHONDRIAL"/>
    <property type="match status" value="1"/>
</dbReference>
<dbReference type="AlphaFoldDB" id="A0A1X2EHC0"/>
<dbReference type="RefSeq" id="WP_085110581.1">
    <property type="nucleotide sequence ID" value="NZ_JACKSN010000042.1"/>
</dbReference>
<dbReference type="PROSITE" id="PS50968">
    <property type="entry name" value="BIOTINYL_LIPOYL"/>
    <property type="match status" value="1"/>
</dbReference>
<organism evidence="5 6">
    <name type="scientific">Mycolicibacillus trivialis</name>
    <dbReference type="NCBI Taxonomy" id="1798"/>
    <lineage>
        <taxon>Bacteria</taxon>
        <taxon>Bacillati</taxon>
        <taxon>Actinomycetota</taxon>
        <taxon>Actinomycetes</taxon>
        <taxon>Mycobacteriales</taxon>
        <taxon>Mycobacteriaceae</taxon>
        <taxon>Mycolicibacillus</taxon>
    </lineage>
</organism>
<keyword evidence="6" id="KW-1185">Reference proteome</keyword>
<comment type="cofactor">
    <cofactor evidence="1">
        <name>(R)-lipoate</name>
        <dbReference type="ChEBI" id="CHEBI:83088"/>
    </cofactor>
</comment>
<dbReference type="STRING" id="1798.AWC30_12810"/>
<evidence type="ECO:0000256" key="1">
    <source>
        <dbReference type="ARBA" id="ARBA00001938"/>
    </source>
</evidence>
<dbReference type="InterPro" id="IPR050743">
    <property type="entry name" value="2-oxoacid_DH_E2_comp"/>
</dbReference>
<dbReference type="CDD" id="cd06849">
    <property type="entry name" value="lipoyl_domain"/>
    <property type="match status" value="1"/>
</dbReference>
<reference evidence="5 6" key="1">
    <citation type="submission" date="2016-01" db="EMBL/GenBank/DDBJ databases">
        <title>The new phylogeny of the genus Mycobacterium.</title>
        <authorList>
            <person name="Tarcisio F."/>
            <person name="Conor M."/>
            <person name="Antonella G."/>
            <person name="Elisabetta G."/>
            <person name="Giulia F.S."/>
            <person name="Sara T."/>
            <person name="Anna F."/>
            <person name="Clotilde B."/>
            <person name="Roberto B."/>
            <person name="Veronica D.S."/>
            <person name="Fabio R."/>
            <person name="Monica P."/>
            <person name="Olivier J."/>
            <person name="Enrico T."/>
            <person name="Nicola S."/>
        </authorList>
    </citation>
    <scope>NUCLEOTIDE SEQUENCE [LARGE SCALE GENOMIC DNA]</scope>
    <source>
        <strain evidence="5 6">DSM 44153</strain>
    </source>
</reference>
<dbReference type="GO" id="GO:0016407">
    <property type="term" value="F:acetyltransferase activity"/>
    <property type="evidence" value="ECO:0007669"/>
    <property type="project" value="TreeGrafter"/>
</dbReference>
<dbReference type="GO" id="GO:0031405">
    <property type="term" value="F:lipoic acid binding"/>
    <property type="evidence" value="ECO:0007669"/>
    <property type="project" value="TreeGrafter"/>
</dbReference>
<keyword evidence="2" id="KW-0808">Transferase</keyword>
<gene>
    <name evidence="5" type="ORF">AWC30_12810</name>
</gene>
<dbReference type="Gene3D" id="2.40.50.100">
    <property type="match status" value="1"/>
</dbReference>
<dbReference type="SUPFAM" id="SSF51230">
    <property type="entry name" value="Single hybrid motif"/>
    <property type="match status" value="1"/>
</dbReference>
<dbReference type="PANTHER" id="PTHR43178">
    <property type="entry name" value="DIHYDROLIPOAMIDE ACETYLTRANSFERASE COMPONENT OF PYRUVATE DEHYDROGENASE COMPLEX"/>
    <property type="match status" value="1"/>
</dbReference>
<dbReference type="EMBL" id="LQPZ01000033">
    <property type="protein sequence ID" value="ORX02092.1"/>
    <property type="molecule type" value="Genomic_DNA"/>
</dbReference>
<sequence length="79" mass="8385">MEIKMPKLDVAMTEGTFLGWLVADGDTVSEGDPLYTVGTDKVETEIPAPCDGTLRHGDATDEENYPVGTVLGVLESDNG</sequence>
<dbReference type="InterPro" id="IPR000089">
    <property type="entry name" value="Biotin_lipoyl"/>
</dbReference>
<evidence type="ECO:0000313" key="5">
    <source>
        <dbReference type="EMBL" id="ORX02092.1"/>
    </source>
</evidence>
<protein>
    <submittedName>
        <fullName evidence="5">Biotin-requiring enzyme family protein</fullName>
    </submittedName>
</protein>
<dbReference type="Proteomes" id="UP000193090">
    <property type="component" value="Unassembled WGS sequence"/>
</dbReference>
<evidence type="ECO:0000256" key="2">
    <source>
        <dbReference type="ARBA" id="ARBA00022679"/>
    </source>
</evidence>
<keyword evidence="3" id="KW-0012">Acyltransferase</keyword>
<comment type="caution">
    <text evidence="5">The sequence shown here is derived from an EMBL/GenBank/DDBJ whole genome shotgun (WGS) entry which is preliminary data.</text>
</comment>
<dbReference type="OrthoDB" id="9805770at2"/>
<evidence type="ECO:0000256" key="3">
    <source>
        <dbReference type="ARBA" id="ARBA00023315"/>
    </source>
</evidence>